<dbReference type="GO" id="GO:0005840">
    <property type="term" value="C:ribosome"/>
    <property type="evidence" value="ECO:0007669"/>
    <property type="project" value="UniProtKB-KW"/>
</dbReference>
<dbReference type="HAMAP" id="MF_00512">
    <property type="entry name" value="Ribosomal_eS6"/>
    <property type="match status" value="1"/>
</dbReference>
<dbReference type="Proteomes" id="UP000423396">
    <property type="component" value="Chromosome"/>
</dbReference>
<sequence>MPDFKIVISDPQTKEPNTAKVKVKVSDTVQVNQGEKDGKAIPSAKLNEKTKQDLGLDQFVTVEIEKQEGDKKLRIKGHFKVEVDNSVPQNEIWISQQMGEKFGANEFEAIAYRTKAFQVSVDQSKVPSLIGAKIGDVVDVNISGVPLKLKITGGSDNSGFPMRFDFQGGAKRRLLLSSPPGFYPTEDGMRKKKTVRGNMITAEIVQINTILVR</sequence>
<dbReference type="InterPro" id="IPR001377">
    <property type="entry name" value="Ribosomal_eS6"/>
</dbReference>
<dbReference type="Pfam" id="PF01092">
    <property type="entry name" value="Ribosomal_S6e"/>
    <property type="match status" value="1"/>
</dbReference>
<dbReference type="GeneID" id="42797909"/>
<dbReference type="InterPro" id="IPR020924">
    <property type="entry name" value="Ribosomal_eS6_arc"/>
</dbReference>
<evidence type="ECO:0000256" key="1">
    <source>
        <dbReference type="ARBA" id="ARBA00009312"/>
    </source>
</evidence>
<reference evidence="5 6" key="1">
    <citation type="submission" date="2019-10" db="EMBL/GenBank/DDBJ databases">
        <title>Genome Sequences from Six Type Strain Members of the Archaeal Family Sulfolobaceae: Acidianus ambivalens, Acidianus infernus, Metallosphaera prunae, Stygiolobus azoricus, Sulfolobus metallicus, and Sulfurisphaera ohwakuensis.</title>
        <authorList>
            <person name="Counts J.A."/>
            <person name="Kelly R.M."/>
        </authorList>
    </citation>
    <scope>NUCLEOTIDE SEQUENCE [LARGE SCALE GENOMIC DNA]</scope>
    <source>
        <strain evidence="5 6">FC6</strain>
    </source>
</reference>
<dbReference type="PROSITE" id="PS00578">
    <property type="entry name" value="RIBOSOMAL_S6E"/>
    <property type="match status" value="1"/>
</dbReference>
<evidence type="ECO:0000313" key="5">
    <source>
        <dbReference type="EMBL" id="QGR18970.1"/>
    </source>
</evidence>
<dbReference type="AlphaFoldDB" id="A0A650CMA5"/>
<dbReference type="GO" id="GO:0006412">
    <property type="term" value="P:translation"/>
    <property type="evidence" value="ECO:0007669"/>
    <property type="project" value="UniProtKB-UniRule"/>
</dbReference>
<dbReference type="NCBIfam" id="NF003292">
    <property type="entry name" value="PRK04290.1-1"/>
    <property type="match status" value="1"/>
</dbReference>
<name>A0A650CMA5_9CREN</name>
<dbReference type="GO" id="GO:1990904">
    <property type="term" value="C:ribonucleoprotein complex"/>
    <property type="evidence" value="ECO:0007669"/>
    <property type="project" value="UniProtKB-KW"/>
</dbReference>
<comment type="similarity">
    <text evidence="1 4">Belongs to the eukaryotic ribosomal protein eS6 family.</text>
</comment>
<dbReference type="GO" id="GO:0003735">
    <property type="term" value="F:structural constituent of ribosome"/>
    <property type="evidence" value="ECO:0007669"/>
    <property type="project" value="InterPro"/>
</dbReference>
<dbReference type="KEGG" id="sazo:D1868_02510"/>
<gene>
    <name evidence="4" type="primary">rps6e</name>
    <name evidence="5" type="ORF">D1868_02510</name>
</gene>
<organism evidence="5 6">
    <name type="scientific">Stygiolobus azoricus</name>
    <dbReference type="NCBI Taxonomy" id="41675"/>
    <lineage>
        <taxon>Archaea</taxon>
        <taxon>Thermoproteota</taxon>
        <taxon>Thermoprotei</taxon>
        <taxon>Sulfolobales</taxon>
        <taxon>Sulfolobaceae</taxon>
        <taxon>Stygiolobus</taxon>
    </lineage>
</organism>
<dbReference type="SMART" id="SM01405">
    <property type="entry name" value="Ribosomal_S6e"/>
    <property type="match status" value="1"/>
</dbReference>
<dbReference type="RefSeq" id="WP_156005200.1">
    <property type="nucleotide sequence ID" value="NZ_CP045483.1"/>
</dbReference>
<proteinExistence type="inferred from homology"/>
<dbReference type="InterPro" id="IPR018282">
    <property type="entry name" value="Ribosomal_eS6_CS"/>
</dbReference>
<keyword evidence="2 4" id="KW-0689">Ribosomal protein</keyword>
<evidence type="ECO:0000256" key="4">
    <source>
        <dbReference type="HAMAP-Rule" id="MF_00512"/>
    </source>
</evidence>
<dbReference type="PANTHER" id="PTHR11502">
    <property type="entry name" value="40S RIBOSOMAL PROTEIN S6"/>
    <property type="match status" value="1"/>
</dbReference>
<accession>A0A650CMA5</accession>
<keyword evidence="3 4" id="KW-0687">Ribonucleoprotein</keyword>
<evidence type="ECO:0000313" key="6">
    <source>
        <dbReference type="Proteomes" id="UP000423396"/>
    </source>
</evidence>
<evidence type="ECO:0000256" key="3">
    <source>
        <dbReference type="ARBA" id="ARBA00023274"/>
    </source>
</evidence>
<keyword evidence="6" id="KW-1185">Reference proteome</keyword>
<evidence type="ECO:0000256" key="2">
    <source>
        <dbReference type="ARBA" id="ARBA00022980"/>
    </source>
</evidence>
<dbReference type="EMBL" id="CP045483">
    <property type="protein sequence ID" value="QGR18970.1"/>
    <property type="molecule type" value="Genomic_DNA"/>
</dbReference>
<protein>
    <recommendedName>
        <fullName evidence="4">Small ribosomal subunit protein eS6</fullName>
    </recommendedName>
</protein>
<dbReference type="OrthoDB" id="7793at2157"/>